<dbReference type="EMBL" id="JBHSPH010000002">
    <property type="protein sequence ID" value="MFC5862298.1"/>
    <property type="molecule type" value="Genomic_DNA"/>
</dbReference>
<dbReference type="SUPFAM" id="SSF51445">
    <property type="entry name" value="(Trans)glycosidases"/>
    <property type="match status" value="1"/>
</dbReference>
<evidence type="ECO:0000313" key="1">
    <source>
        <dbReference type="EMBL" id="MFC5862298.1"/>
    </source>
</evidence>
<dbReference type="InterPro" id="IPR013785">
    <property type="entry name" value="Aldolase_TIM"/>
</dbReference>
<comment type="caution">
    <text evidence="1">The sequence shown here is derived from an EMBL/GenBank/DDBJ whole genome shotgun (WGS) entry which is preliminary data.</text>
</comment>
<dbReference type="InterPro" id="IPR017853">
    <property type="entry name" value="GH"/>
</dbReference>
<reference evidence="2" key="1">
    <citation type="journal article" date="2019" name="Int. J. Syst. Evol. Microbiol.">
        <title>The Global Catalogue of Microorganisms (GCM) 10K type strain sequencing project: providing services to taxonomists for standard genome sequencing and annotation.</title>
        <authorList>
            <consortium name="The Broad Institute Genomics Platform"/>
            <consortium name="The Broad Institute Genome Sequencing Center for Infectious Disease"/>
            <person name="Wu L."/>
            <person name="Ma J."/>
        </authorList>
    </citation>
    <scope>NUCLEOTIDE SEQUENCE [LARGE SCALE GENOMIC DNA]</scope>
    <source>
        <strain evidence="2">JCM 4087</strain>
    </source>
</reference>
<organism evidence="1 2">
    <name type="scientific">Acidicapsa dinghuensis</name>
    <dbReference type="NCBI Taxonomy" id="2218256"/>
    <lineage>
        <taxon>Bacteria</taxon>
        <taxon>Pseudomonadati</taxon>
        <taxon>Acidobacteriota</taxon>
        <taxon>Terriglobia</taxon>
        <taxon>Terriglobales</taxon>
        <taxon>Acidobacteriaceae</taxon>
        <taxon>Acidicapsa</taxon>
    </lineage>
</organism>
<keyword evidence="2" id="KW-1185">Reference proteome</keyword>
<gene>
    <name evidence="1" type="ORF">ACFPT7_08335</name>
</gene>
<protein>
    <submittedName>
        <fullName evidence="1">Enterotoxin</fullName>
    </submittedName>
</protein>
<evidence type="ECO:0000313" key="2">
    <source>
        <dbReference type="Proteomes" id="UP001596091"/>
    </source>
</evidence>
<accession>A0ABW1EG07</accession>
<dbReference type="Gene3D" id="3.20.20.70">
    <property type="entry name" value="Aldolase class I"/>
    <property type="match status" value="1"/>
</dbReference>
<proteinExistence type="predicted"/>
<dbReference type="Proteomes" id="UP001596091">
    <property type="component" value="Unassembled WGS sequence"/>
</dbReference>
<sequence>MLALAYCSLGWGLGATPNDVAVHVDGPRGGVIADHAISAEWKIEQGHITTLVIHGLKEEASLKTREPFSLAIHGIGVLRTEDFSIAGKPSVEALEEQPNASRLSDRLPGSVVRFALTDGSVHVEWSLIMRSASEYVRQELTVDAGDAPLMLGGVRMVDFDAPEAMLTGTVLGTPIIAGNYYLGFESPLSESSVVHGHAVCELHRGVPVPAGQTVTYSAVMGVAPSGQMRRAFSAYVERERAHPYRTFLHYNSWFDIGFFTPYTQADALNRIHAIGEELHVKRGVTLDSYLFDDGWDDHNDLWKIRSDFKDGLTPLKEAAAQYGTAPGIWLSPWGGYGPAKKERVATAKRDGYEIVNGGMALSGPKYYQRFHDAVMEMVTRYGVNQFKFDGTGNADQVVKGSQFSSDFDAAIHLIEDVRKVKPDMYINLTTGTYPSPFWLRYADSIWRGGDDTEFAGVGTDRERWITYRDADTYSGIVKQGHLFPLNSLMLHGIVFAQKAPHLETDPGHDFRNEVRSYFGTGTQLQEMYITPSLLSSEDWDVLAEAAKWSRRNAETLKDTHWIGGDPRWLEVYGWAAWSPEKGIVTLRNPSDKPQTFVLDVAKAFELPAGAPGHFVAKSPWRDDAAKPAIDMWAGHPTAIELAPFQVMTLETVPQMN</sequence>
<name>A0ABW1EG07_9BACT</name>
<dbReference type="RefSeq" id="WP_263338732.1">
    <property type="nucleotide sequence ID" value="NZ_JAGSYH010000004.1"/>
</dbReference>